<evidence type="ECO:0000313" key="1">
    <source>
        <dbReference type="EMBL" id="TCK26820.1"/>
    </source>
</evidence>
<accession>A0A4R1I0S8</accession>
<reference evidence="1 2" key="1">
    <citation type="submission" date="2019-03" db="EMBL/GenBank/DDBJ databases">
        <title>Sequencing the genomes of 1000 actinobacteria strains.</title>
        <authorList>
            <person name="Klenk H.-P."/>
        </authorList>
    </citation>
    <scope>NUCLEOTIDE SEQUENCE [LARGE SCALE GENOMIC DNA]</scope>
    <source>
        <strain evidence="1 2">DSM 44969</strain>
    </source>
</reference>
<gene>
    <name evidence="1" type="ORF">EV378_2665</name>
</gene>
<evidence type="ECO:0000313" key="2">
    <source>
        <dbReference type="Proteomes" id="UP000295560"/>
    </source>
</evidence>
<protein>
    <recommendedName>
        <fullName evidence="3">Heme oxygenase-like protein</fullName>
    </recommendedName>
</protein>
<dbReference type="RefSeq" id="WP_132424627.1">
    <property type="nucleotide sequence ID" value="NZ_SMFZ01000001.1"/>
</dbReference>
<dbReference type="EMBL" id="SMFZ01000001">
    <property type="protein sequence ID" value="TCK26820.1"/>
    <property type="molecule type" value="Genomic_DNA"/>
</dbReference>
<evidence type="ECO:0008006" key="3">
    <source>
        <dbReference type="Google" id="ProtNLM"/>
    </source>
</evidence>
<dbReference type="Proteomes" id="UP000295560">
    <property type="component" value="Unassembled WGS sequence"/>
</dbReference>
<dbReference type="SUPFAM" id="SSF48613">
    <property type="entry name" value="Heme oxygenase-like"/>
    <property type="match status" value="1"/>
</dbReference>
<proteinExistence type="predicted"/>
<name>A0A4R1I0S8_PSEEN</name>
<dbReference type="AlphaFoldDB" id="A0A4R1I0S8"/>
<sequence>MTTIESYESALDPARTAFAQDPSVRLVQDPAIGETRLESFLITFNALGVAMTEPVEGWIRRAGQACVDTGGSGTTELGEALQKHAAGEADHHLMMISDLRALCDRRTRAGRPAPDPDDMLGLEWPEPVHRYRELHEDVIAGDTPFAQIAIENEIELLSLGFGAGMLDNARTLLHSDGSELSFLDEHVSLDVGHTAFNKRQMAGFLSERPDALEPLVQAGTAALDAYRAFVGHCLALSPE</sequence>
<dbReference type="OrthoDB" id="6857979at2"/>
<organism evidence="1 2">
    <name type="scientific">Pseudonocardia endophytica</name>
    <dbReference type="NCBI Taxonomy" id="401976"/>
    <lineage>
        <taxon>Bacteria</taxon>
        <taxon>Bacillati</taxon>
        <taxon>Actinomycetota</taxon>
        <taxon>Actinomycetes</taxon>
        <taxon>Pseudonocardiales</taxon>
        <taxon>Pseudonocardiaceae</taxon>
        <taxon>Pseudonocardia</taxon>
    </lineage>
</organism>
<comment type="caution">
    <text evidence="1">The sequence shown here is derived from an EMBL/GenBank/DDBJ whole genome shotgun (WGS) entry which is preliminary data.</text>
</comment>
<keyword evidence="2" id="KW-1185">Reference proteome</keyword>
<dbReference type="Gene3D" id="1.20.910.10">
    <property type="entry name" value="Heme oxygenase-like"/>
    <property type="match status" value="1"/>
</dbReference>
<dbReference type="InterPro" id="IPR016084">
    <property type="entry name" value="Haem_Oase-like_multi-hlx"/>
</dbReference>